<gene>
    <name evidence="13" type="primary">atpF</name>
    <name evidence="16" type="ORF">A3B31_02075</name>
</gene>
<evidence type="ECO:0000256" key="7">
    <source>
        <dbReference type="ARBA" id="ARBA00022989"/>
    </source>
</evidence>
<keyword evidence="10 13" id="KW-0066">ATP synthesis</keyword>
<comment type="subcellular location">
    <subcellularLocation>
        <location evidence="13">Cell membrane</location>
        <topology evidence="13">Single-pass membrane protein</topology>
    </subcellularLocation>
    <subcellularLocation>
        <location evidence="12">Endomembrane system</location>
        <topology evidence="12">Single-pass membrane protein</topology>
    </subcellularLocation>
</comment>
<evidence type="ECO:0000256" key="11">
    <source>
        <dbReference type="ARBA" id="ARBA00025198"/>
    </source>
</evidence>
<dbReference type="Gene3D" id="6.10.250.1580">
    <property type="match status" value="1"/>
</dbReference>
<evidence type="ECO:0000256" key="4">
    <source>
        <dbReference type="ARBA" id="ARBA00022547"/>
    </source>
</evidence>
<dbReference type="GO" id="GO:0046933">
    <property type="term" value="F:proton-transporting ATP synthase activity, rotational mechanism"/>
    <property type="evidence" value="ECO:0007669"/>
    <property type="project" value="UniProtKB-UniRule"/>
</dbReference>
<evidence type="ECO:0000313" key="17">
    <source>
        <dbReference type="Proteomes" id="UP000177349"/>
    </source>
</evidence>
<proteinExistence type="inferred from homology"/>
<dbReference type="AlphaFoldDB" id="A0A1G2BQQ5"/>
<comment type="subunit">
    <text evidence="13">F-type ATPases have 2 components, F(1) - the catalytic core - and F(0) - the membrane proton channel. F(1) has five subunits: alpha(3), beta(3), gamma(1), delta(1), epsilon(1). F(0) has three main subunits: a(1), b(2) and c(10-14). The alpha and beta chains form an alternating ring which encloses part of the gamma chain. F(1) is attached to F(0) by a central stalk formed by the gamma and epsilon chains, while a peripheral stalk is formed by the delta and b chains.</text>
</comment>
<dbReference type="PANTHER" id="PTHR33445:SF1">
    <property type="entry name" value="ATP SYNTHASE SUBUNIT B"/>
    <property type="match status" value="1"/>
</dbReference>
<keyword evidence="8 13" id="KW-0406">Ion transport</keyword>
<keyword evidence="15" id="KW-0175">Coiled coil</keyword>
<feature type="coiled-coil region" evidence="15">
    <location>
        <begin position="48"/>
        <end position="123"/>
    </location>
</feature>
<keyword evidence="4 13" id="KW-0138">CF(0)</keyword>
<dbReference type="HAMAP" id="MF_01398">
    <property type="entry name" value="ATP_synth_b_bprime"/>
    <property type="match status" value="1"/>
</dbReference>
<dbReference type="GO" id="GO:0012505">
    <property type="term" value="C:endomembrane system"/>
    <property type="evidence" value="ECO:0007669"/>
    <property type="project" value="UniProtKB-SubCell"/>
</dbReference>
<sequence length="165" mass="19246">MEELITTFHIDWKLMLAQLVNFIIVFVVLWRFALKPLMRNMSERSATIEKSLKDAEIIDQKLKATEQETRQHVSEARAQAMAILNETKKQAEAKRQELLVRAKQEVEGVIRSAKNQIREEKESMLVEARKELAHLVGLSLHKIMGTSVDKKVDEQYIKDRIRHLK</sequence>
<organism evidence="16 17">
    <name type="scientific">Candidatus Komeilibacteria bacterium RIFCSPLOWO2_01_FULL_53_11</name>
    <dbReference type="NCBI Taxonomy" id="1798552"/>
    <lineage>
        <taxon>Bacteria</taxon>
        <taxon>Candidatus Komeiliibacteriota</taxon>
    </lineage>
</organism>
<evidence type="ECO:0000256" key="15">
    <source>
        <dbReference type="SAM" id="Coils"/>
    </source>
</evidence>
<evidence type="ECO:0000256" key="5">
    <source>
        <dbReference type="ARBA" id="ARBA00022692"/>
    </source>
</evidence>
<evidence type="ECO:0000256" key="2">
    <source>
        <dbReference type="ARBA" id="ARBA00022448"/>
    </source>
</evidence>
<evidence type="ECO:0000256" key="6">
    <source>
        <dbReference type="ARBA" id="ARBA00022781"/>
    </source>
</evidence>
<keyword evidence="2 13" id="KW-0813">Transport</keyword>
<dbReference type="InterPro" id="IPR002146">
    <property type="entry name" value="ATP_synth_b/b'su_bac/chlpt"/>
</dbReference>
<feature type="transmembrane region" description="Helical" evidence="13">
    <location>
        <begin position="12"/>
        <end position="34"/>
    </location>
</feature>
<keyword evidence="6 13" id="KW-0375">Hydrogen ion transport</keyword>
<evidence type="ECO:0000256" key="9">
    <source>
        <dbReference type="ARBA" id="ARBA00023136"/>
    </source>
</evidence>
<comment type="function">
    <text evidence="11 13">F(1)F(0) ATP synthase produces ATP from ADP in the presence of a proton or sodium gradient. F-type ATPases consist of two structural domains, F(1) containing the extramembraneous catalytic core and F(0) containing the membrane proton channel, linked together by a central stalk and a peripheral stalk. During catalysis, ATP synthesis in the catalytic domain of F(1) is coupled via a rotary mechanism of the central stalk subunits to proton translocation.</text>
</comment>
<keyword evidence="9 13" id="KW-0472">Membrane</keyword>
<dbReference type="GO" id="GO:0005886">
    <property type="term" value="C:plasma membrane"/>
    <property type="evidence" value="ECO:0007669"/>
    <property type="project" value="UniProtKB-SubCell"/>
</dbReference>
<comment type="caution">
    <text evidence="16">The sequence shown here is derived from an EMBL/GenBank/DDBJ whole genome shotgun (WGS) entry which is preliminary data.</text>
</comment>
<reference evidence="16 17" key="1">
    <citation type="journal article" date="2016" name="Nat. Commun.">
        <title>Thousands of microbial genomes shed light on interconnected biogeochemical processes in an aquifer system.</title>
        <authorList>
            <person name="Anantharaman K."/>
            <person name="Brown C.T."/>
            <person name="Hug L.A."/>
            <person name="Sharon I."/>
            <person name="Castelle C.J."/>
            <person name="Probst A.J."/>
            <person name="Thomas B.C."/>
            <person name="Singh A."/>
            <person name="Wilkins M.J."/>
            <person name="Karaoz U."/>
            <person name="Brodie E.L."/>
            <person name="Williams K.H."/>
            <person name="Hubbard S.S."/>
            <person name="Banfield J.F."/>
        </authorList>
    </citation>
    <scope>NUCLEOTIDE SEQUENCE [LARGE SCALE GENOMIC DNA]</scope>
</reference>
<evidence type="ECO:0000313" key="16">
    <source>
        <dbReference type="EMBL" id="OGY91452.1"/>
    </source>
</evidence>
<dbReference type="GO" id="GO:0045259">
    <property type="term" value="C:proton-transporting ATP synthase complex"/>
    <property type="evidence" value="ECO:0007669"/>
    <property type="project" value="UniProtKB-KW"/>
</dbReference>
<name>A0A1G2BQQ5_9BACT</name>
<comment type="similarity">
    <text evidence="1 13 14">Belongs to the ATPase B chain family.</text>
</comment>
<dbReference type="Proteomes" id="UP000177349">
    <property type="component" value="Unassembled WGS sequence"/>
</dbReference>
<evidence type="ECO:0000256" key="14">
    <source>
        <dbReference type="RuleBase" id="RU003848"/>
    </source>
</evidence>
<comment type="function">
    <text evidence="13">Component of the F(0) channel, it forms part of the peripheral stalk, linking F(1) to F(0).</text>
</comment>
<evidence type="ECO:0000256" key="3">
    <source>
        <dbReference type="ARBA" id="ARBA00022475"/>
    </source>
</evidence>
<dbReference type="PANTHER" id="PTHR33445">
    <property type="entry name" value="ATP SYNTHASE SUBUNIT B', CHLOROPLASTIC"/>
    <property type="match status" value="1"/>
</dbReference>
<dbReference type="EMBL" id="MHKN01000042">
    <property type="protein sequence ID" value="OGY91452.1"/>
    <property type="molecule type" value="Genomic_DNA"/>
</dbReference>
<keyword evidence="3 13" id="KW-1003">Cell membrane</keyword>
<evidence type="ECO:0000256" key="8">
    <source>
        <dbReference type="ARBA" id="ARBA00023065"/>
    </source>
</evidence>
<dbReference type="InterPro" id="IPR050059">
    <property type="entry name" value="ATP_synthase_B_chain"/>
</dbReference>
<accession>A0A1G2BQQ5</accession>
<keyword evidence="7 13" id="KW-1133">Transmembrane helix</keyword>
<dbReference type="Pfam" id="PF00430">
    <property type="entry name" value="ATP-synt_B"/>
    <property type="match status" value="1"/>
</dbReference>
<dbReference type="NCBIfam" id="TIGR01144">
    <property type="entry name" value="ATP_synt_b"/>
    <property type="match status" value="1"/>
</dbReference>
<evidence type="ECO:0000256" key="1">
    <source>
        <dbReference type="ARBA" id="ARBA00005513"/>
    </source>
</evidence>
<protein>
    <recommendedName>
        <fullName evidence="13">ATP synthase subunit b</fullName>
    </recommendedName>
    <alternativeName>
        <fullName evidence="13">ATP synthase F(0) sector subunit b</fullName>
    </alternativeName>
    <alternativeName>
        <fullName evidence="13">ATPase subunit I</fullName>
    </alternativeName>
    <alternativeName>
        <fullName evidence="13">F-type ATPase subunit b</fullName>
        <shortName evidence="13">F-ATPase subunit b</shortName>
    </alternativeName>
</protein>
<evidence type="ECO:0000256" key="10">
    <source>
        <dbReference type="ARBA" id="ARBA00023310"/>
    </source>
</evidence>
<dbReference type="InterPro" id="IPR005864">
    <property type="entry name" value="ATP_synth_F0_bsu_bac"/>
</dbReference>
<evidence type="ECO:0000256" key="12">
    <source>
        <dbReference type="ARBA" id="ARBA00037847"/>
    </source>
</evidence>
<dbReference type="CDD" id="cd06503">
    <property type="entry name" value="ATP-synt_Fo_b"/>
    <property type="match status" value="1"/>
</dbReference>
<evidence type="ECO:0000256" key="13">
    <source>
        <dbReference type="HAMAP-Rule" id="MF_01398"/>
    </source>
</evidence>
<keyword evidence="5 13" id="KW-0812">Transmembrane</keyword>
<dbReference type="GO" id="GO:0046961">
    <property type="term" value="F:proton-transporting ATPase activity, rotational mechanism"/>
    <property type="evidence" value="ECO:0007669"/>
    <property type="project" value="TreeGrafter"/>
</dbReference>